<keyword evidence="4" id="KW-1185">Reference proteome</keyword>
<gene>
    <name evidence="3" type="ORF">EDB81DRAFT_783720</name>
</gene>
<dbReference type="AlphaFoldDB" id="A0A9P9FG11"/>
<dbReference type="Proteomes" id="UP000738349">
    <property type="component" value="Unassembled WGS sequence"/>
</dbReference>
<name>A0A9P9FG11_9HYPO</name>
<evidence type="ECO:0000313" key="3">
    <source>
        <dbReference type="EMBL" id="KAH7160999.1"/>
    </source>
</evidence>
<keyword evidence="2" id="KW-0472">Membrane</keyword>
<evidence type="ECO:0000256" key="1">
    <source>
        <dbReference type="SAM" id="MobiDB-lite"/>
    </source>
</evidence>
<feature type="transmembrane region" description="Helical" evidence="2">
    <location>
        <begin position="527"/>
        <end position="557"/>
    </location>
</feature>
<proteinExistence type="predicted"/>
<feature type="compositionally biased region" description="Polar residues" evidence="1">
    <location>
        <begin position="21"/>
        <end position="30"/>
    </location>
</feature>
<dbReference type="OrthoDB" id="3903561at2759"/>
<feature type="transmembrane region" description="Helical" evidence="2">
    <location>
        <begin position="65"/>
        <end position="93"/>
    </location>
</feature>
<keyword evidence="2" id="KW-0812">Transmembrane</keyword>
<evidence type="ECO:0000313" key="4">
    <source>
        <dbReference type="Proteomes" id="UP000738349"/>
    </source>
</evidence>
<feature type="transmembrane region" description="Helical" evidence="2">
    <location>
        <begin position="419"/>
        <end position="440"/>
    </location>
</feature>
<organism evidence="3 4">
    <name type="scientific">Dactylonectria macrodidyma</name>
    <dbReference type="NCBI Taxonomy" id="307937"/>
    <lineage>
        <taxon>Eukaryota</taxon>
        <taxon>Fungi</taxon>
        <taxon>Dikarya</taxon>
        <taxon>Ascomycota</taxon>
        <taxon>Pezizomycotina</taxon>
        <taxon>Sordariomycetes</taxon>
        <taxon>Hypocreomycetidae</taxon>
        <taxon>Hypocreales</taxon>
        <taxon>Nectriaceae</taxon>
        <taxon>Dactylonectria</taxon>
    </lineage>
</organism>
<reference evidence="3" key="1">
    <citation type="journal article" date="2021" name="Nat. Commun.">
        <title>Genetic determinants of endophytism in the Arabidopsis root mycobiome.</title>
        <authorList>
            <person name="Mesny F."/>
            <person name="Miyauchi S."/>
            <person name="Thiergart T."/>
            <person name="Pickel B."/>
            <person name="Atanasova L."/>
            <person name="Karlsson M."/>
            <person name="Huettel B."/>
            <person name="Barry K.W."/>
            <person name="Haridas S."/>
            <person name="Chen C."/>
            <person name="Bauer D."/>
            <person name="Andreopoulos W."/>
            <person name="Pangilinan J."/>
            <person name="LaButti K."/>
            <person name="Riley R."/>
            <person name="Lipzen A."/>
            <person name="Clum A."/>
            <person name="Drula E."/>
            <person name="Henrissat B."/>
            <person name="Kohler A."/>
            <person name="Grigoriev I.V."/>
            <person name="Martin F.M."/>
            <person name="Hacquard S."/>
        </authorList>
    </citation>
    <scope>NUCLEOTIDE SEQUENCE</scope>
    <source>
        <strain evidence="3">MPI-CAGE-AT-0147</strain>
    </source>
</reference>
<comment type="caution">
    <text evidence="3">The sequence shown here is derived from an EMBL/GenBank/DDBJ whole genome shotgun (WGS) entry which is preliminary data.</text>
</comment>
<feature type="transmembrane region" description="Helical" evidence="2">
    <location>
        <begin position="209"/>
        <end position="234"/>
    </location>
</feature>
<feature type="region of interest" description="Disordered" evidence="1">
    <location>
        <begin position="16"/>
        <end position="37"/>
    </location>
</feature>
<feature type="transmembrane region" description="Helical" evidence="2">
    <location>
        <begin position="564"/>
        <end position="583"/>
    </location>
</feature>
<evidence type="ECO:0000256" key="2">
    <source>
        <dbReference type="SAM" id="Phobius"/>
    </source>
</evidence>
<dbReference type="EMBL" id="JAGMUV010000004">
    <property type="protein sequence ID" value="KAH7160999.1"/>
    <property type="molecule type" value="Genomic_DNA"/>
</dbReference>
<sequence length="584" mass="65018">MTSPSTVPLDSLLLGLHESRPTPTTPTNPKCGNRQPKGGFVQQWWTEPRREAWADLRAAEWGRGALWFLLLLWMLALVCVVITIPIITSLAVVDVSACRPDGSFSPYTGYSFWDFSGFFQITLPFGSLTFTQAKVIDIAWDLAVGRVGQSILAYYSWNAFSSYVWSSMDTGPVTYDTFFTVYLEDEASLRSTAKMIRDFSTRRGLRSKLAMTFIIITMVYVLAWPTLASAMTGYTSASEAFVIDNYQNLISFSSFTPVAYVIHDGWRLNLTGNHLVSYIESTSSYKEPMMMIGSTPGATSCSAYPSLSDPCSLAQNVSEYVARHGFLGLDANGAVNDIETRLMGTTLRPALNISAFYLDPLGPYSGNNWTDPRVNRQPYSNSSNMVFTIVDSNDTYTIGYIVDKGSCQALGAYQWGFSFLQLFIGVLLMFFWTMAMWLMWLMAHKELEQRNGIEIPGKYKAVLDLATALNQELSSIGEAPNSLTNKQLRHRIETQLDEGRVKTDTPFPIARYSFRTNLWGWIKKEKWWLVLLLICGPCVAGPTAPIFIGVLAALAIGRTRKSRVLMIVCGLVIATPPTIVVPLA</sequence>
<keyword evidence="2" id="KW-1133">Transmembrane helix</keyword>
<protein>
    <submittedName>
        <fullName evidence="3">Uncharacterized protein</fullName>
    </submittedName>
</protein>
<accession>A0A9P9FG11</accession>